<accession>A0AAD6X8Y0</accession>
<comment type="caution">
    <text evidence="2">The sequence shown here is derived from an EMBL/GenBank/DDBJ whole genome shotgun (WGS) entry which is preliminary data.</text>
</comment>
<dbReference type="EMBL" id="JARJCM010000043">
    <property type="protein sequence ID" value="KAJ7036489.1"/>
    <property type="molecule type" value="Genomic_DNA"/>
</dbReference>
<evidence type="ECO:0000256" key="1">
    <source>
        <dbReference type="SAM" id="MobiDB-lite"/>
    </source>
</evidence>
<sequence length="63" mass="6579">MLRPGVIAKAKASEKAAKEAAKGKRKATEVEEPEPEGLRRGQSAKGTEGGPSAAKRPRRGPKA</sequence>
<dbReference type="AlphaFoldDB" id="A0AAD6X8Y0"/>
<keyword evidence="3" id="KW-1185">Reference proteome</keyword>
<feature type="region of interest" description="Disordered" evidence="1">
    <location>
        <begin position="1"/>
        <end position="63"/>
    </location>
</feature>
<reference evidence="2" key="1">
    <citation type="submission" date="2023-03" db="EMBL/GenBank/DDBJ databases">
        <title>Massive genome expansion in bonnet fungi (Mycena s.s.) driven by repeated elements and novel gene families across ecological guilds.</title>
        <authorList>
            <consortium name="Lawrence Berkeley National Laboratory"/>
            <person name="Harder C.B."/>
            <person name="Miyauchi S."/>
            <person name="Viragh M."/>
            <person name="Kuo A."/>
            <person name="Thoen E."/>
            <person name="Andreopoulos B."/>
            <person name="Lu D."/>
            <person name="Skrede I."/>
            <person name="Drula E."/>
            <person name="Henrissat B."/>
            <person name="Morin E."/>
            <person name="Kohler A."/>
            <person name="Barry K."/>
            <person name="LaButti K."/>
            <person name="Morin E."/>
            <person name="Salamov A."/>
            <person name="Lipzen A."/>
            <person name="Mereny Z."/>
            <person name="Hegedus B."/>
            <person name="Baldrian P."/>
            <person name="Stursova M."/>
            <person name="Weitz H."/>
            <person name="Taylor A."/>
            <person name="Grigoriev I.V."/>
            <person name="Nagy L.G."/>
            <person name="Martin F."/>
            <person name="Kauserud H."/>
        </authorList>
    </citation>
    <scope>NUCLEOTIDE SEQUENCE</scope>
    <source>
        <strain evidence="2">CBHHK200</strain>
    </source>
</reference>
<evidence type="ECO:0000313" key="2">
    <source>
        <dbReference type="EMBL" id="KAJ7036489.1"/>
    </source>
</evidence>
<name>A0AAD6X8Y0_9AGAR</name>
<evidence type="ECO:0000313" key="3">
    <source>
        <dbReference type="Proteomes" id="UP001218188"/>
    </source>
</evidence>
<proteinExistence type="predicted"/>
<protein>
    <submittedName>
        <fullName evidence="2">Uncharacterized protein</fullName>
    </submittedName>
</protein>
<organism evidence="2 3">
    <name type="scientific">Mycena alexandri</name>
    <dbReference type="NCBI Taxonomy" id="1745969"/>
    <lineage>
        <taxon>Eukaryota</taxon>
        <taxon>Fungi</taxon>
        <taxon>Dikarya</taxon>
        <taxon>Basidiomycota</taxon>
        <taxon>Agaricomycotina</taxon>
        <taxon>Agaricomycetes</taxon>
        <taxon>Agaricomycetidae</taxon>
        <taxon>Agaricales</taxon>
        <taxon>Marasmiineae</taxon>
        <taxon>Mycenaceae</taxon>
        <taxon>Mycena</taxon>
    </lineage>
</organism>
<dbReference type="Proteomes" id="UP001218188">
    <property type="component" value="Unassembled WGS sequence"/>
</dbReference>
<gene>
    <name evidence="2" type="ORF">C8F04DRAFT_1258054</name>
</gene>
<feature type="compositionally biased region" description="Basic and acidic residues" evidence="1">
    <location>
        <begin position="11"/>
        <end position="29"/>
    </location>
</feature>